<proteinExistence type="predicted"/>
<dbReference type="InterPro" id="IPR002656">
    <property type="entry name" value="Acyl_transf_3_dom"/>
</dbReference>
<name>A0A1X1RI23_MYCFA</name>
<dbReference type="Pfam" id="PF01757">
    <property type="entry name" value="Acyl_transf_3"/>
    <property type="match status" value="1"/>
</dbReference>
<evidence type="ECO:0000313" key="1">
    <source>
        <dbReference type="EMBL" id="ORV06646.1"/>
    </source>
</evidence>
<reference evidence="1 2" key="1">
    <citation type="submission" date="2016-01" db="EMBL/GenBank/DDBJ databases">
        <title>The new phylogeny of the genus Mycobacterium.</title>
        <authorList>
            <person name="Tarcisio F."/>
            <person name="Conor M."/>
            <person name="Antonella G."/>
            <person name="Elisabetta G."/>
            <person name="Giulia F.S."/>
            <person name="Sara T."/>
            <person name="Anna F."/>
            <person name="Clotilde B."/>
            <person name="Roberto B."/>
            <person name="Veronica D.S."/>
            <person name="Fabio R."/>
            <person name="Monica P."/>
            <person name="Olivier J."/>
            <person name="Enrico T."/>
            <person name="Nicola S."/>
        </authorList>
    </citation>
    <scope>NUCLEOTIDE SEQUENCE [LARGE SCALE GENOMIC DNA]</scope>
    <source>
        <strain evidence="1 2">DSM 44179</strain>
    </source>
</reference>
<accession>A0A1X1RI23</accession>
<keyword evidence="2" id="KW-1185">Reference proteome</keyword>
<organism evidence="1 2">
    <name type="scientific">Mycolicibacterium fallax</name>
    <name type="common">Mycobacterium fallax</name>
    <dbReference type="NCBI Taxonomy" id="1793"/>
    <lineage>
        <taxon>Bacteria</taxon>
        <taxon>Bacillati</taxon>
        <taxon>Actinomycetota</taxon>
        <taxon>Actinomycetes</taxon>
        <taxon>Mycobacteriales</taxon>
        <taxon>Mycobacteriaceae</taxon>
        <taxon>Mycolicibacterium</taxon>
    </lineage>
</organism>
<dbReference type="AlphaFoldDB" id="A0A1X1RI23"/>
<sequence>MTVGQAGRDGALTGLRAVAAVLVIGTHTGFATGMLSHGYVGNLFARLEIGVPIFFALSGFLLFRPWVRAAKSGADAPSTPRYARRRIRRIVPAYLVAVLVTFAIYTVFDVGPNPGQSWLGLLRYLTLTHIYTDDFLATYLHVGLPQMWSLAVEVSFYALLPVAAWLLLRHRRGPRWRPRAVLAALAAAALIEPVWLVVLGSTHWLPRAAGMWLPAHLTPFLGGMALAVLAAMGVRARARVLLPIAVAGYLVAASPLGTAEFLGPVRWWQPVVIAALYGLAATCALAPLALGDHGWWHRLLSLRPVVFLGEISYEIFLLHVAVMALTMDLLLGWPIFTGSPAILWPATLAITVPFGWLLHRVTAPRSTRAADQASVRSAGTSNSSARLRCETASFSAGLSSAAERSSPSGRNTGS</sequence>
<dbReference type="PANTHER" id="PTHR23028:SF53">
    <property type="entry name" value="ACYL_TRANSF_3 DOMAIN-CONTAINING PROTEIN"/>
    <property type="match status" value="1"/>
</dbReference>
<protein>
    <submittedName>
        <fullName evidence="1">Acyltransferase</fullName>
    </submittedName>
</protein>
<dbReference type="STRING" id="1793.AWC04_04080"/>
<dbReference type="PANTHER" id="PTHR23028">
    <property type="entry name" value="ACETYLTRANSFERASE"/>
    <property type="match status" value="1"/>
</dbReference>
<keyword evidence="1" id="KW-0012">Acyltransferase</keyword>
<dbReference type="GO" id="GO:0016747">
    <property type="term" value="F:acyltransferase activity, transferring groups other than amino-acyl groups"/>
    <property type="evidence" value="ECO:0007669"/>
    <property type="project" value="InterPro"/>
</dbReference>
<dbReference type="GO" id="GO:0009103">
    <property type="term" value="P:lipopolysaccharide biosynthetic process"/>
    <property type="evidence" value="ECO:0007669"/>
    <property type="project" value="TreeGrafter"/>
</dbReference>
<keyword evidence="1" id="KW-0808">Transferase</keyword>
<comment type="caution">
    <text evidence="1">The sequence shown here is derived from an EMBL/GenBank/DDBJ whole genome shotgun (WGS) entry which is preliminary data.</text>
</comment>
<gene>
    <name evidence="1" type="ORF">AWC04_04080</name>
</gene>
<dbReference type="GO" id="GO:0016020">
    <property type="term" value="C:membrane"/>
    <property type="evidence" value="ECO:0007669"/>
    <property type="project" value="TreeGrafter"/>
</dbReference>
<evidence type="ECO:0000313" key="2">
    <source>
        <dbReference type="Proteomes" id="UP000193484"/>
    </source>
</evidence>
<dbReference type="EMBL" id="LQOJ01000020">
    <property type="protein sequence ID" value="ORV06646.1"/>
    <property type="molecule type" value="Genomic_DNA"/>
</dbReference>
<dbReference type="InterPro" id="IPR050879">
    <property type="entry name" value="Acyltransferase_3"/>
</dbReference>
<dbReference type="Proteomes" id="UP000193484">
    <property type="component" value="Unassembled WGS sequence"/>
</dbReference>